<dbReference type="CDD" id="cd01483">
    <property type="entry name" value="E1_enzyme_family"/>
    <property type="match status" value="1"/>
</dbReference>
<dbReference type="PANTHER" id="PTHR43267">
    <property type="entry name" value="TRNA THREONYLCARBAMOYLADENOSINE DEHYDRATASE"/>
    <property type="match status" value="1"/>
</dbReference>
<dbReference type="Gene3D" id="3.40.50.720">
    <property type="entry name" value="NAD(P)-binding Rossmann-like Domain"/>
    <property type="match status" value="1"/>
</dbReference>
<dbReference type="PANTHER" id="PTHR43267:SF1">
    <property type="entry name" value="TRNA THREONYLCARBAMOYLADENOSINE DEHYDRATASE"/>
    <property type="match status" value="1"/>
</dbReference>
<dbReference type="InterPro" id="IPR045886">
    <property type="entry name" value="ThiF/MoeB/HesA"/>
</dbReference>
<evidence type="ECO:0000313" key="2">
    <source>
        <dbReference type="EMBL" id="SFK95407.1"/>
    </source>
</evidence>
<reference evidence="2 3" key="1">
    <citation type="submission" date="2016-10" db="EMBL/GenBank/DDBJ databases">
        <authorList>
            <person name="Varghese N."/>
            <person name="Submissions S."/>
        </authorList>
    </citation>
    <scope>NUCLEOTIDE SEQUENCE [LARGE SCALE GENOMIC DNA]</scope>
    <source>
        <strain evidence="2 3">DSM 16392</strain>
    </source>
</reference>
<evidence type="ECO:0000313" key="3">
    <source>
        <dbReference type="Proteomes" id="UP000199598"/>
    </source>
</evidence>
<dbReference type="Pfam" id="PF00899">
    <property type="entry name" value="ThiF"/>
    <property type="match status" value="1"/>
</dbReference>
<gene>
    <name evidence="2" type="ORF">SAMN04488518_112111</name>
</gene>
<comment type="caution">
    <text evidence="2">The sequence shown here is derived from an EMBL/GenBank/DDBJ whole genome shotgun (WGS) entry which is preliminary data.</text>
</comment>
<proteinExistence type="predicted"/>
<evidence type="ECO:0000259" key="1">
    <source>
        <dbReference type="Pfam" id="PF00899"/>
    </source>
</evidence>
<feature type="domain" description="THIF-type NAD/FAD binding fold" evidence="1">
    <location>
        <begin position="28"/>
        <end position="277"/>
    </location>
</feature>
<protein>
    <submittedName>
        <fullName evidence="2">ThiF family protein</fullName>
    </submittedName>
</protein>
<name>A0A1I4DT27_9HYPH</name>
<dbReference type="EMBL" id="FOSK01000012">
    <property type="protein sequence ID" value="SFK95407.1"/>
    <property type="molecule type" value="Genomic_DNA"/>
</dbReference>
<dbReference type="RefSeq" id="WP_093522384.1">
    <property type="nucleotide sequence ID" value="NZ_FOSK01000012.1"/>
</dbReference>
<accession>A0A1I4DT27</accession>
<sequence>MLTVLATSQAQGPSADASAGFSYDAAFSRNIGWVTPEEQQSLRGKRVAIAGMGGVGGIHAVTLARLGIGAFSVADFDHFDIVNFNRQIGATVSTLQEPKVSVMAEQVRNINPEVDLCAFPDGVTDENIDAFLEGVDMFVDGFDFFVLGMRRKVFAKCRELGIPAVTAAPLGMGTAYLCFTPDGMSFEDYFQFEGEDELHQYFKFLLGLAPSALHRHSLVDTSQLNLKEERGPSTAAGCQLAAGVVGAQAIKLLLGRGPLKPAPWYHHFDAYEGKFVTKRLPSGNGNFFQKLRLKKTMQQFT</sequence>
<dbReference type="Proteomes" id="UP000199598">
    <property type="component" value="Unassembled WGS sequence"/>
</dbReference>
<dbReference type="NCBIfam" id="NF006077">
    <property type="entry name" value="PRK08223.1"/>
    <property type="match status" value="1"/>
</dbReference>
<dbReference type="InterPro" id="IPR000594">
    <property type="entry name" value="ThiF_NAD_FAD-bd"/>
</dbReference>
<keyword evidence="3" id="KW-1185">Reference proteome</keyword>
<organism evidence="2 3">
    <name type="scientific">Pseudovibrio ascidiaceicola</name>
    <dbReference type="NCBI Taxonomy" id="285279"/>
    <lineage>
        <taxon>Bacteria</taxon>
        <taxon>Pseudomonadati</taxon>
        <taxon>Pseudomonadota</taxon>
        <taxon>Alphaproteobacteria</taxon>
        <taxon>Hyphomicrobiales</taxon>
        <taxon>Stappiaceae</taxon>
        <taxon>Pseudovibrio</taxon>
    </lineage>
</organism>
<dbReference type="SUPFAM" id="SSF69572">
    <property type="entry name" value="Activating enzymes of the ubiquitin-like proteins"/>
    <property type="match status" value="1"/>
</dbReference>
<dbReference type="InterPro" id="IPR035985">
    <property type="entry name" value="Ubiquitin-activating_enz"/>
</dbReference>